<sequence>MTVDELLRAAAARLERSGDLDAGADARWLLCGCLGCNSSWLRFSAPPDEAGQARYWAMVERRAAGEPLQYILGDQPFCGRSFHTDARALIPRPETEELCLKALELIRGVARPDVLDVGTGTGVLAVTIALERTDARVVGVDISSEALELARENAQALGAQVELCLGDLYAPVSGRAFDMIVSNPPYLSACDMAQLQREVRREPALALFGGDDGLDVYRRLAQGAATMLKPGGHIALEVGAGQAGDVCALLGPEFEDKGICRDINGVERIVYARRAG</sequence>
<keyword evidence="1 5" id="KW-0489">Methyltransferase</keyword>
<evidence type="ECO:0000256" key="2">
    <source>
        <dbReference type="ARBA" id="ARBA00022679"/>
    </source>
</evidence>
<feature type="domain" description="Methyltransferase small" evidence="6">
    <location>
        <begin position="110"/>
        <end position="189"/>
    </location>
</feature>
<feature type="domain" description="Release factor glutamine methyltransferase N-terminal" evidence="7">
    <location>
        <begin position="5"/>
        <end position="73"/>
    </location>
</feature>
<dbReference type="InterPro" id="IPR040758">
    <property type="entry name" value="PrmC_N"/>
</dbReference>
<dbReference type="CDD" id="cd02440">
    <property type="entry name" value="AdoMet_MTases"/>
    <property type="match status" value="1"/>
</dbReference>
<dbReference type="EMBL" id="DVNK01000005">
    <property type="protein sequence ID" value="HIU45745.1"/>
    <property type="molecule type" value="Genomic_DNA"/>
</dbReference>
<comment type="caution">
    <text evidence="8">The sequence shown here is derived from an EMBL/GenBank/DDBJ whole genome shotgun (WGS) entry which is preliminary data.</text>
</comment>
<evidence type="ECO:0000256" key="4">
    <source>
        <dbReference type="ARBA" id="ARBA00048391"/>
    </source>
</evidence>
<keyword evidence="2 5" id="KW-0808">Transferase</keyword>
<evidence type="ECO:0000313" key="8">
    <source>
        <dbReference type="EMBL" id="HIU45745.1"/>
    </source>
</evidence>
<dbReference type="PANTHER" id="PTHR18895">
    <property type="entry name" value="HEMK METHYLTRANSFERASE"/>
    <property type="match status" value="1"/>
</dbReference>
<dbReference type="Pfam" id="PF17827">
    <property type="entry name" value="PrmC_N"/>
    <property type="match status" value="1"/>
</dbReference>
<dbReference type="InterPro" id="IPR029063">
    <property type="entry name" value="SAM-dependent_MTases_sf"/>
</dbReference>
<dbReference type="GO" id="GO:0102559">
    <property type="term" value="F:peptide chain release factor N(5)-glutamine methyltransferase activity"/>
    <property type="evidence" value="ECO:0007669"/>
    <property type="project" value="UniProtKB-EC"/>
</dbReference>
<dbReference type="NCBIfam" id="TIGR00536">
    <property type="entry name" value="hemK_fam"/>
    <property type="match status" value="1"/>
</dbReference>
<feature type="binding site" evidence="5">
    <location>
        <begin position="183"/>
        <end position="186"/>
    </location>
    <ligand>
        <name>substrate</name>
    </ligand>
</feature>
<dbReference type="Pfam" id="PF05175">
    <property type="entry name" value="MTS"/>
    <property type="match status" value="1"/>
</dbReference>
<dbReference type="PROSITE" id="PS00092">
    <property type="entry name" value="N6_MTASE"/>
    <property type="match status" value="1"/>
</dbReference>
<dbReference type="SUPFAM" id="SSF53335">
    <property type="entry name" value="S-adenosyl-L-methionine-dependent methyltransferases"/>
    <property type="match status" value="1"/>
</dbReference>
<evidence type="ECO:0000313" key="9">
    <source>
        <dbReference type="Proteomes" id="UP000824123"/>
    </source>
</evidence>
<evidence type="ECO:0000259" key="6">
    <source>
        <dbReference type="Pfam" id="PF05175"/>
    </source>
</evidence>
<dbReference type="InterPro" id="IPR019874">
    <property type="entry name" value="RF_methyltr_PrmC"/>
</dbReference>
<comment type="caution">
    <text evidence="5">Lacks conserved residue(s) required for the propagation of feature annotation.</text>
</comment>
<name>A0A9D1LPN0_9FIRM</name>
<dbReference type="InterPro" id="IPR050320">
    <property type="entry name" value="N5-glutamine_MTase"/>
</dbReference>
<protein>
    <recommendedName>
        <fullName evidence="5">Release factor glutamine methyltransferase</fullName>
        <shortName evidence="5">RF MTase</shortName>
        <ecNumber evidence="5">2.1.1.297</ecNumber>
    </recommendedName>
    <alternativeName>
        <fullName evidence="5">N5-glutamine methyltransferase PrmC</fullName>
    </alternativeName>
    <alternativeName>
        <fullName evidence="5">Protein-(glutamine-N5) MTase PrmC</fullName>
    </alternativeName>
    <alternativeName>
        <fullName evidence="5">Protein-glutamine N-methyltransferase PrmC</fullName>
    </alternativeName>
</protein>
<dbReference type="Proteomes" id="UP000824123">
    <property type="component" value="Unassembled WGS sequence"/>
</dbReference>
<dbReference type="InterPro" id="IPR004556">
    <property type="entry name" value="HemK-like"/>
</dbReference>
<dbReference type="Gene3D" id="3.40.50.150">
    <property type="entry name" value="Vaccinia Virus protein VP39"/>
    <property type="match status" value="1"/>
</dbReference>
<dbReference type="EC" id="2.1.1.297" evidence="5"/>
<reference evidence="8" key="1">
    <citation type="submission" date="2020-10" db="EMBL/GenBank/DDBJ databases">
        <authorList>
            <person name="Gilroy R."/>
        </authorList>
    </citation>
    <scope>NUCLEOTIDE SEQUENCE</scope>
    <source>
        <strain evidence="8">ChiSxjej2B14-8506</strain>
    </source>
</reference>
<dbReference type="GO" id="GO:0032259">
    <property type="term" value="P:methylation"/>
    <property type="evidence" value="ECO:0007669"/>
    <property type="project" value="UniProtKB-KW"/>
</dbReference>
<accession>A0A9D1LPN0</accession>
<comment type="function">
    <text evidence="5">Methylates the class 1 translation termination release factors RF1/PrfA and RF2/PrfB on the glutamine residue of the universally conserved GGQ motif.</text>
</comment>
<proteinExistence type="inferred from homology"/>
<reference evidence="8" key="2">
    <citation type="journal article" date="2021" name="PeerJ">
        <title>Extensive microbial diversity within the chicken gut microbiome revealed by metagenomics and culture.</title>
        <authorList>
            <person name="Gilroy R."/>
            <person name="Ravi A."/>
            <person name="Getino M."/>
            <person name="Pursley I."/>
            <person name="Horton D.L."/>
            <person name="Alikhan N.F."/>
            <person name="Baker D."/>
            <person name="Gharbi K."/>
            <person name="Hall N."/>
            <person name="Watson M."/>
            <person name="Adriaenssens E.M."/>
            <person name="Foster-Nyarko E."/>
            <person name="Jarju S."/>
            <person name="Secka A."/>
            <person name="Antonio M."/>
            <person name="Oren A."/>
            <person name="Chaudhuri R.R."/>
            <person name="La Ragione R."/>
            <person name="Hildebrand F."/>
            <person name="Pallen M.J."/>
        </authorList>
    </citation>
    <scope>NUCLEOTIDE SEQUENCE</scope>
    <source>
        <strain evidence="8">ChiSxjej2B14-8506</strain>
    </source>
</reference>
<dbReference type="InterPro" id="IPR002052">
    <property type="entry name" value="DNA_methylase_N6_adenine_CS"/>
</dbReference>
<evidence type="ECO:0000256" key="5">
    <source>
        <dbReference type="HAMAP-Rule" id="MF_02126"/>
    </source>
</evidence>
<organism evidence="8 9">
    <name type="scientific">Candidatus Fimadaptatus faecigallinarum</name>
    <dbReference type="NCBI Taxonomy" id="2840814"/>
    <lineage>
        <taxon>Bacteria</taxon>
        <taxon>Bacillati</taxon>
        <taxon>Bacillota</taxon>
        <taxon>Clostridia</taxon>
        <taxon>Eubacteriales</taxon>
        <taxon>Candidatus Fimadaptatus</taxon>
    </lineage>
</organism>
<evidence type="ECO:0000256" key="3">
    <source>
        <dbReference type="ARBA" id="ARBA00022691"/>
    </source>
</evidence>
<dbReference type="HAMAP" id="MF_02126">
    <property type="entry name" value="RF_methyltr_PrmC"/>
    <property type="match status" value="1"/>
</dbReference>
<dbReference type="PANTHER" id="PTHR18895:SF74">
    <property type="entry name" value="MTRF1L RELEASE FACTOR GLUTAMINE METHYLTRANSFERASE"/>
    <property type="match status" value="1"/>
</dbReference>
<feature type="binding site" evidence="5">
    <location>
        <position position="183"/>
    </location>
    <ligand>
        <name>S-adenosyl-L-methionine</name>
        <dbReference type="ChEBI" id="CHEBI:59789"/>
    </ligand>
</feature>
<gene>
    <name evidence="5 8" type="primary">prmC</name>
    <name evidence="8" type="ORF">IAC59_00625</name>
</gene>
<keyword evidence="3 5" id="KW-0949">S-adenosyl-L-methionine</keyword>
<dbReference type="Gene3D" id="1.10.8.10">
    <property type="entry name" value="DNA helicase RuvA subunit, C-terminal domain"/>
    <property type="match status" value="1"/>
</dbReference>
<feature type="binding site" evidence="5">
    <location>
        <position position="141"/>
    </location>
    <ligand>
        <name>S-adenosyl-L-methionine</name>
        <dbReference type="ChEBI" id="CHEBI:59789"/>
    </ligand>
</feature>
<evidence type="ECO:0000259" key="7">
    <source>
        <dbReference type="Pfam" id="PF17827"/>
    </source>
</evidence>
<dbReference type="NCBIfam" id="TIGR03534">
    <property type="entry name" value="RF_mod_PrmC"/>
    <property type="match status" value="1"/>
</dbReference>
<comment type="catalytic activity">
    <reaction evidence="4 5">
        <text>L-glutaminyl-[peptide chain release factor] + S-adenosyl-L-methionine = N(5)-methyl-L-glutaminyl-[peptide chain release factor] + S-adenosyl-L-homocysteine + H(+)</text>
        <dbReference type="Rhea" id="RHEA:42896"/>
        <dbReference type="Rhea" id="RHEA-COMP:10271"/>
        <dbReference type="Rhea" id="RHEA-COMP:10272"/>
        <dbReference type="ChEBI" id="CHEBI:15378"/>
        <dbReference type="ChEBI" id="CHEBI:30011"/>
        <dbReference type="ChEBI" id="CHEBI:57856"/>
        <dbReference type="ChEBI" id="CHEBI:59789"/>
        <dbReference type="ChEBI" id="CHEBI:61891"/>
        <dbReference type="EC" id="2.1.1.297"/>
    </reaction>
</comment>
<dbReference type="GO" id="GO:0003676">
    <property type="term" value="F:nucleic acid binding"/>
    <property type="evidence" value="ECO:0007669"/>
    <property type="project" value="InterPro"/>
</dbReference>
<comment type="similarity">
    <text evidence="5">Belongs to the protein N5-glutamine methyltransferase family. PrmC subfamily.</text>
</comment>
<feature type="binding site" evidence="5">
    <location>
        <begin position="118"/>
        <end position="122"/>
    </location>
    <ligand>
        <name>S-adenosyl-L-methionine</name>
        <dbReference type="ChEBI" id="CHEBI:59789"/>
    </ligand>
</feature>
<dbReference type="InterPro" id="IPR007848">
    <property type="entry name" value="Small_mtfrase_dom"/>
</dbReference>
<evidence type="ECO:0000256" key="1">
    <source>
        <dbReference type="ARBA" id="ARBA00022603"/>
    </source>
</evidence>
<dbReference type="AlphaFoldDB" id="A0A9D1LPN0"/>